<dbReference type="Proteomes" id="UP000019277">
    <property type="component" value="Unassembled WGS sequence"/>
</dbReference>
<dbReference type="RefSeq" id="WP_035285837.1">
    <property type="nucleotide sequence ID" value="NZ_AYXG01000168.1"/>
</dbReference>
<name>W7ITZ0_9PSEU</name>
<keyword evidence="1" id="KW-0472">Membrane</keyword>
<dbReference type="AlphaFoldDB" id="W7ITZ0"/>
<sequence length="367" mass="37203">MRHPGEGVLRRLVDEPAGVADADRGHVADCARCLEELAGAREDATRVGAALSVVGVRADSDIDGADVDGVDVDAAWQRLTAVPAERSARATAPRRGRSILRRPVVAALAAAVVLAGAGTAAANDWLPIFRTERVGAVSLSTADVMALPDLSAYGDVAVTRDGEVHRVRDAAAAAAETGVDVPELAVLPRGVTGGPEYRVGGKVSIAFTFAAERAERAAAGVGERMPSPPPGLDGSQVRLVAGPGVAAVWSQAAGVPALVVGRAVAPTAVSAGVPFEVVRDYLLSFPGLPDTVAAQLRAFSNGSTLPLPVPGDHVTSSTAQVHGVPATVLATRDATMAAVVWVDDGVVTAVAGAFDADEVLAIAGEVR</sequence>
<accession>W7ITZ0</accession>
<protein>
    <submittedName>
        <fullName evidence="2">Uncharacterized protein</fullName>
    </submittedName>
</protein>
<dbReference type="PATRIC" id="fig|909613.9.peg.4503"/>
<proteinExistence type="predicted"/>
<dbReference type="STRING" id="909613.UO65_4501"/>
<reference evidence="2 3" key="1">
    <citation type="journal article" date="2014" name="Genome Announc.">
        <title>Draft Genome Sequence of the Antitrypanosomally Active Sponge-Associated Bacterium Actinokineospora sp. Strain EG49.</title>
        <authorList>
            <person name="Harjes J."/>
            <person name="Ryu T."/>
            <person name="Abdelmohsen U.R."/>
            <person name="Moitinho-Silva L."/>
            <person name="Horn H."/>
            <person name="Ravasi T."/>
            <person name="Hentschel U."/>
        </authorList>
    </citation>
    <scope>NUCLEOTIDE SEQUENCE [LARGE SCALE GENOMIC DNA]</scope>
    <source>
        <strain evidence="2 3">EG49</strain>
    </source>
</reference>
<dbReference type="OrthoDB" id="5180342at2"/>
<evidence type="ECO:0000313" key="3">
    <source>
        <dbReference type="Proteomes" id="UP000019277"/>
    </source>
</evidence>
<dbReference type="EMBL" id="AYXG01000168">
    <property type="protein sequence ID" value="EWC60202.1"/>
    <property type="molecule type" value="Genomic_DNA"/>
</dbReference>
<evidence type="ECO:0000313" key="2">
    <source>
        <dbReference type="EMBL" id="EWC60202.1"/>
    </source>
</evidence>
<evidence type="ECO:0000256" key="1">
    <source>
        <dbReference type="SAM" id="Phobius"/>
    </source>
</evidence>
<keyword evidence="1" id="KW-1133">Transmembrane helix</keyword>
<gene>
    <name evidence="2" type="ORF">UO65_4501</name>
</gene>
<keyword evidence="3" id="KW-1185">Reference proteome</keyword>
<feature type="transmembrane region" description="Helical" evidence="1">
    <location>
        <begin position="104"/>
        <end position="122"/>
    </location>
</feature>
<organism evidence="2 3">
    <name type="scientific">Actinokineospora spheciospongiae</name>
    <dbReference type="NCBI Taxonomy" id="909613"/>
    <lineage>
        <taxon>Bacteria</taxon>
        <taxon>Bacillati</taxon>
        <taxon>Actinomycetota</taxon>
        <taxon>Actinomycetes</taxon>
        <taxon>Pseudonocardiales</taxon>
        <taxon>Pseudonocardiaceae</taxon>
        <taxon>Actinokineospora</taxon>
    </lineage>
</organism>
<dbReference type="eggNOG" id="COG5662">
    <property type="taxonomic scope" value="Bacteria"/>
</dbReference>
<comment type="caution">
    <text evidence="2">The sequence shown here is derived from an EMBL/GenBank/DDBJ whole genome shotgun (WGS) entry which is preliminary data.</text>
</comment>
<keyword evidence="1" id="KW-0812">Transmembrane</keyword>